<evidence type="ECO:0000313" key="2">
    <source>
        <dbReference type="Proteomes" id="UP000711047"/>
    </source>
</evidence>
<accession>A0ABX2DI87</accession>
<gene>
    <name evidence="1" type="ORF">HQN87_03230</name>
</gene>
<proteinExistence type="predicted"/>
<protein>
    <submittedName>
        <fullName evidence="1">Uncharacterized protein</fullName>
    </submittedName>
</protein>
<dbReference type="EMBL" id="JABMKX010000002">
    <property type="protein sequence ID" value="NQX44334.1"/>
    <property type="molecule type" value="Genomic_DNA"/>
</dbReference>
<reference evidence="1 2" key="1">
    <citation type="submission" date="2020-05" db="EMBL/GenBank/DDBJ databases">
        <title>Paenibacillus glebae, sp. nov., Paenibacillus humi sp. nov., Paenibacillus pedi sp. nov., Paenibacillus terrestris sp. nov. and Paenibacillus terricola sp. nov., isolated from a forest top soil sample.</title>
        <authorList>
            <person name="Qi S."/>
            <person name="Carlier A."/>
            <person name="Cnockaert M."/>
            <person name="Vandamme P."/>
        </authorList>
    </citation>
    <scope>NUCLEOTIDE SEQUENCE [LARGE SCALE GENOMIC DNA]</scope>
    <source>
        <strain evidence="1 2">LMG 29502</strain>
    </source>
</reference>
<evidence type="ECO:0000313" key="1">
    <source>
        <dbReference type="EMBL" id="NQX44334.1"/>
    </source>
</evidence>
<dbReference type="Proteomes" id="UP000711047">
    <property type="component" value="Unassembled WGS sequence"/>
</dbReference>
<comment type="caution">
    <text evidence="1">The sequence shown here is derived from an EMBL/GenBank/DDBJ whole genome shotgun (WGS) entry which is preliminary data.</text>
</comment>
<keyword evidence="2" id="KW-1185">Reference proteome</keyword>
<name>A0ABX2DI87_9BACL</name>
<dbReference type="CDD" id="cd19958">
    <property type="entry name" value="pyocin_knob"/>
    <property type="match status" value="3"/>
</dbReference>
<sequence>MNASKESDTSNAMLFITLMKGTDLNEVRKSGFYRSAGAAAIHSPDDNMTDWTLFVLPSTSAASLHLITQTFYSGDQVWHRDCQSNGEVWSAWKNLFHHSPRISLLSPSPGNDLNTLRKPGFYHSTGLEPEHAPLPGVDWLVHISPPLSFNPSLVIQTYYSGTHSWIRSSQDGGDVWSEWTPTDRDASDMKIYRSGGGNLKNYTKNAYYTWNNNVALGAPDGYRSDEWTLLVFNNVYNGNHFILQTFYSYDGVWWRKSSNNAADWSPWFKSETASSSMDWRNGTPDSYPEQNQLGFLRNHNNNEVILSMVTQLYSTTLFEAIQYRYTTQNLQWRGKTLEGGTFKEWRTLSQRPAMGSAYLLGTAIIPVNGLIPFAHTGAMRDCQLDAVTGELIINQGGSYSLSSNLILPRNQEALFVISIDGRAAGNHTGLHCQASSSQGFIYATLTHTFECTEGQRIGIKNITGTPVTLWPSVNNRKSRHGLTLTPLES</sequence>
<organism evidence="1 2">
    <name type="scientific">Paenibacillus tritici</name>
    <dbReference type="NCBI Taxonomy" id="1873425"/>
    <lineage>
        <taxon>Bacteria</taxon>
        <taxon>Bacillati</taxon>
        <taxon>Bacillota</taxon>
        <taxon>Bacilli</taxon>
        <taxon>Bacillales</taxon>
        <taxon>Paenibacillaceae</taxon>
        <taxon>Paenibacillus</taxon>
    </lineage>
</organism>
<dbReference type="RefSeq" id="WP_173127758.1">
    <property type="nucleotide sequence ID" value="NZ_JABMKX010000002.1"/>
</dbReference>